<dbReference type="AlphaFoldDB" id="X1VSD9"/>
<accession>X1VSD9</accession>
<feature type="non-terminal residue" evidence="1">
    <location>
        <position position="1"/>
    </location>
</feature>
<dbReference type="EMBL" id="BARW01039939">
    <property type="protein sequence ID" value="GAJ23677.1"/>
    <property type="molecule type" value="Genomic_DNA"/>
</dbReference>
<evidence type="ECO:0000313" key="1">
    <source>
        <dbReference type="EMBL" id="GAJ23627.1"/>
    </source>
</evidence>
<proteinExistence type="predicted"/>
<gene>
    <name evidence="1" type="ORF">S12H4_60599</name>
    <name evidence="2" type="ORF">S12H4_60609</name>
</gene>
<name>X1VSD9_9ZZZZ</name>
<evidence type="ECO:0000313" key="2">
    <source>
        <dbReference type="EMBL" id="GAJ23677.1"/>
    </source>
</evidence>
<comment type="caution">
    <text evidence="1">The sequence shown here is derived from an EMBL/GenBank/DDBJ whole genome shotgun (WGS) entry which is preliminary data.</text>
</comment>
<organism evidence="1">
    <name type="scientific">marine sediment metagenome</name>
    <dbReference type="NCBI Taxonomy" id="412755"/>
    <lineage>
        <taxon>unclassified sequences</taxon>
        <taxon>metagenomes</taxon>
        <taxon>ecological metagenomes</taxon>
    </lineage>
</organism>
<protein>
    <submittedName>
        <fullName evidence="1">Uncharacterized protein</fullName>
    </submittedName>
</protein>
<reference evidence="1" key="1">
    <citation type="journal article" date="2014" name="Front. Microbiol.">
        <title>High frequency of phylogenetically diverse reductive dehalogenase-homologous genes in deep subseafloor sedimentary metagenomes.</title>
        <authorList>
            <person name="Kawai M."/>
            <person name="Futagami T."/>
            <person name="Toyoda A."/>
            <person name="Takaki Y."/>
            <person name="Nishi S."/>
            <person name="Hori S."/>
            <person name="Arai W."/>
            <person name="Tsubouchi T."/>
            <person name="Morono Y."/>
            <person name="Uchiyama I."/>
            <person name="Ito T."/>
            <person name="Fujiyama A."/>
            <person name="Inagaki F."/>
            <person name="Takami H."/>
        </authorList>
    </citation>
    <scope>NUCLEOTIDE SEQUENCE</scope>
    <source>
        <strain evidence="1">Expedition CK06-06</strain>
    </source>
</reference>
<dbReference type="EMBL" id="BARW01039931">
    <property type="protein sequence ID" value="GAJ23627.1"/>
    <property type="molecule type" value="Genomic_DNA"/>
</dbReference>
<sequence length="58" mass="7221">GIRSIWEYTHTMLCEQCFAIFTTSQRCNIHKMRFVENPVRIWYKGKWYGDYQYLNEHQ</sequence>